<gene>
    <name evidence="4" type="ORF">FNJ47_23300</name>
</gene>
<dbReference type="SUPFAM" id="SSF52518">
    <property type="entry name" value="Thiamin diphosphate-binding fold (THDP-binding)"/>
    <property type="match status" value="1"/>
</dbReference>
<comment type="similarity">
    <text evidence="1">Belongs to the TPP enzyme family.</text>
</comment>
<dbReference type="GO" id="GO:0003984">
    <property type="term" value="F:acetolactate synthase activity"/>
    <property type="evidence" value="ECO:0007669"/>
    <property type="project" value="TreeGrafter"/>
</dbReference>
<dbReference type="InterPro" id="IPR045229">
    <property type="entry name" value="TPP_enz"/>
</dbReference>
<dbReference type="PANTHER" id="PTHR18968:SF13">
    <property type="entry name" value="ACETOLACTATE SYNTHASE CATALYTIC SUBUNIT, MITOCHONDRIAL"/>
    <property type="match status" value="1"/>
</dbReference>
<protein>
    <recommendedName>
        <fullName evidence="3">Thiamine pyrophosphate enzyme TPP-binding domain-containing protein</fullName>
    </recommendedName>
</protein>
<keyword evidence="5" id="KW-1185">Reference proteome</keyword>
<accession>A0A6P1BKH1</accession>
<evidence type="ECO:0000313" key="5">
    <source>
        <dbReference type="Proteomes" id="UP000468531"/>
    </source>
</evidence>
<evidence type="ECO:0000313" key="4">
    <source>
        <dbReference type="EMBL" id="NEU98674.1"/>
    </source>
</evidence>
<dbReference type="GO" id="GO:0009099">
    <property type="term" value="P:L-valine biosynthetic process"/>
    <property type="evidence" value="ECO:0007669"/>
    <property type="project" value="TreeGrafter"/>
</dbReference>
<evidence type="ECO:0000259" key="3">
    <source>
        <dbReference type="Pfam" id="PF02775"/>
    </source>
</evidence>
<reference evidence="4 5" key="1">
    <citation type="journal article" date="2020" name="Arch. Microbiol.">
        <title>Bradyrhizobium uaiense sp. nov., a new highly efficient cowpea symbiont.</title>
        <authorList>
            <person name="Cabral Michel D."/>
            <person name="Azarias Guimaraes A."/>
            <person name="Martins da Costa E."/>
            <person name="Soares de Carvalho T."/>
            <person name="Balsanelli E."/>
            <person name="Willems A."/>
            <person name="Maltempi de Souza E."/>
            <person name="de Souza Moreira F.M."/>
        </authorList>
    </citation>
    <scope>NUCLEOTIDE SEQUENCE [LARGE SCALE GENOMIC DNA]</scope>
    <source>
        <strain evidence="4 5">UFLA 03-164</strain>
    </source>
</reference>
<dbReference type="Gene3D" id="3.40.50.970">
    <property type="match status" value="1"/>
</dbReference>
<dbReference type="GO" id="GO:0005948">
    <property type="term" value="C:acetolactate synthase complex"/>
    <property type="evidence" value="ECO:0007669"/>
    <property type="project" value="TreeGrafter"/>
</dbReference>
<name>A0A6P1BKH1_9BRAD</name>
<dbReference type="AlphaFoldDB" id="A0A6P1BKH1"/>
<dbReference type="InterPro" id="IPR029061">
    <property type="entry name" value="THDP-binding"/>
</dbReference>
<dbReference type="GO" id="GO:0009097">
    <property type="term" value="P:isoleucine biosynthetic process"/>
    <property type="evidence" value="ECO:0007669"/>
    <property type="project" value="TreeGrafter"/>
</dbReference>
<sequence>MRRDRQFRADEFPLAPSVEPVVPRLDPVAGRPSRGNGGQRHLGSLSDFHDRIVRTSEPRYKTAKIVMLGTRGLYMKANYQDLGRYQDVDLDISGDAEASLPILIEQVKRGIDEGRKAAFDARGKKLAAAKLATVEQAKLDATIGWDASPITTARLCAELYSQIKDEDWSLVGTSIGLARPHRLWNFTKPYQWNGLAGGGGVGYTLPASLGAALANKRHGRLTVAIGGDGDFMFVPSTLWTAAHHQIPMLYIVHNNRAYHQEYMYLQAMAARLGRGITNADIGTTIKDPLVDYATVAKGFGVYGEGPVSDPNALAPALKRAIAMVKSGQPALLDVVMDQR</sequence>
<dbReference type="InterPro" id="IPR011766">
    <property type="entry name" value="TPP_enzyme_TPP-bd"/>
</dbReference>
<organism evidence="4 5">
    <name type="scientific">Bradyrhizobium uaiense</name>
    <dbReference type="NCBI Taxonomy" id="2594946"/>
    <lineage>
        <taxon>Bacteria</taxon>
        <taxon>Pseudomonadati</taxon>
        <taxon>Pseudomonadota</taxon>
        <taxon>Alphaproteobacteria</taxon>
        <taxon>Hyphomicrobiales</taxon>
        <taxon>Nitrobacteraceae</taxon>
        <taxon>Bradyrhizobium</taxon>
    </lineage>
</organism>
<dbReference type="PANTHER" id="PTHR18968">
    <property type="entry name" value="THIAMINE PYROPHOSPHATE ENZYMES"/>
    <property type="match status" value="1"/>
</dbReference>
<dbReference type="Pfam" id="PF02775">
    <property type="entry name" value="TPP_enzyme_C"/>
    <property type="match status" value="1"/>
</dbReference>
<feature type="region of interest" description="Disordered" evidence="2">
    <location>
        <begin position="22"/>
        <end position="44"/>
    </location>
</feature>
<proteinExistence type="inferred from homology"/>
<feature type="domain" description="Thiamine pyrophosphate enzyme TPP-binding" evidence="3">
    <location>
        <begin position="181"/>
        <end position="334"/>
    </location>
</feature>
<dbReference type="GO" id="GO:0030976">
    <property type="term" value="F:thiamine pyrophosphate binding"/>
    <property type="evidence" value="ECO:0007669"/>
    <property type="project" value="InterPro"/>
</dbReference>
<evidence type="ECO:0000256" key="1">
    <source>
        <dbReference type="ARBA" id="ARBA00007812"/>
    </source>
</evidence>
<comment type="caution">
    <text evidence="4">The sequence shown here is derived from an EMBL/GenBank/DDBJ whole genome shotgun (WGS) entry which is preliminary data.</text>
</comment>
<dbReference type="EMBL" id="VKHP01000101">
    <property type="protein sequence ID" value="NEU98674.1"/>
    <property type="molecule type" value="Genomic_DNA"/>
</dbReference>
<dbReference type="CDD" id="cd02002">
    <property type="entry name" value="TPP_BFDC"/>
    <property type="match status" value="1"/>
</dbReference>
<evidence type="ECO:0000256" key="2">
    <source>
        <dbReference type="SAM" id="MobiDB-lite"/>
    </source>
</evidence>
<dbReference type="Proteomes" id="UP000468531">
    <property type="component" value="Unassembled WGS sequence"/>
</dbReference>
<dbReference type="GO" id="GO:0050660">
    <property type="term" value="F:flavin adenine dinucleotide binding"/>
    <property type="evidence" value="ECO:0007669"/>
    <property type="project" value="TreeGrafter"/>
</dbReference>